<dbReference type="InterPro" id="IPR005202">
    <property type="entry name" value="TF_GRAS"/>
</dbReference>
<feature type="region of interest" description="Disordered" evidence="4">
    <location>
        <begin position="33"/>
        <end position="83"/>
    </location>
</feature>
<evidence type="ECO:0000256" key="3">
    <source>
        <dbReference type="PROSITE-ProRule" id="PRU01191"/>
    </source>
</evidence>
<proteinExistence type="inferred from homology"/>
<evidence type="ECO:0000313" key="6">
    <source>
        <dbReference type="Proteomes" id="UP001152484"/>
    </source>
</evidence>
<evidence type="ECO:0000313" key="5">
    <source>
        <dbReference type="EMBL" id="CAH9086437.1"/>
    </source>
</evidence>
<organism evidence="5 6">
    <name type="scientific">Cuscuta europaea</name>
    <name type="common">European dodder</name>
    <dbReference type="NCBI Taxonomy" id="41803"/>
    <lineage>
        <taxon>Eukaryota</taxon>
        <taxon>Viridiplantae</taxon>
        <taxon>Streptophyta</taxon>
        <taxon>Embryophyta</taxon>
        <taxon>Tracheophyta</taxon>
        <taxon>Spermatophyta</taxon>
        <taxon>Magnoliopsida</taxon>
        <taxon>eudicotyledons</taxon>
        <taxon>Gunneridae</taxon>
        <taxon>Pentapetalae</taxon>
        <taxon>asterids</taxon>
        <taxon>lamiids</taxon>
        <taxon>Solanales</taxon>
        <taxon>Convolvulaceae</taxon>
        <taxon>Cuscuteae</taxon>
        <taxon>Cuscuta</taxon>
        <taxon>Cuscuta subgen. Cuscuta</taxon>
    </lineage>
</organism>
<keyword evidence="6" id="KW-1185">Reference proteome</keyword>
<dbReference type="Proteomes" id="UP001152484">
    <property type="component" value="Unassembled WGS sequence"/>
</dbReference>
<reference evidence="5" key="1">
    <citation type="submission" date="2022-07" db="EMBL/GenBank/DDBJ databases">
        <authorList>
            <person name="Macas J."/>
            <person name="Novak P."/>
            <person name="Neumann P."/>
        </authorList>
    </citation>
    <scope>NUCLEOTIDE SEQUENCE</scope>
</reference>
<comment type="caution">
    <text evidence="3">Lacks conserved residue(s) required for the propagation of feature annotation.</text>
</comment>
<accession>A0A9P1E8A9</accession>
<evidence type="ECO:0000256" key="4">
    <source>
        <dbReference type="SAM" id="MobiDB-lite"/>
    </source>
</evidence>
<dbReference type="EMBL" id="CAMAPE010000019">
    <property type="protein sequence ID" value="CAH9086437.1"/>
    <property type="molecule type" value="Genomic_DNA"/>
</dbReference>
<gene>
    <name evidence="5" type="ORF">CEURO_LOCUS9628</name>
</gene>
<name>A0A9P1E8A9_CUSEU</name>
<protein>
    <recommendedName>
        <fullName evidence="7">Scarecrow-like protein 6</fullName>
    </recommendedName>
</protein>
<dbReference type="Pfam" id="PF03514">
    <property type="entry name" value="GRAS"/>
    <property type="match status" value="1"/>
</dbReference>
<feature type="region of interest" description="Leucine repeat II (LRII)" evidence="3">
    <location>
        <begin position="437"/>
        <end position="469"/>
    </location>
</feature>
<feature type="compositionally biased region" description="Low complexity" evidence="4">
    <location>
        <begin position="54"/>
        <end position="72"/>
    </location>
</feature>
<feature type="region of interest" description="SAW" evidence="3">
    <location>
        <begin position="570"/>
        <end position="641"/>
    </location>
</feature>
<comment type="caution">
    <text evidence="5">The sequence shown here is derived from an EMBL/GenBank/DDBJ whole genome shotgun (WGS) entry which is preliminary data.</text>
</comment>
<evidence type="ECO:0008006" key="7">
    <source>
        <dbReference type="Google" id="ProtNLM"/>
    </source>
</evidence>
<keyword evidence="2" id="KW-0804">Transcription</keyword>
<dbReference type="PROSITE" id="PS50985">
    <property type="entry name" value="GRAS"/>
    <property type="match status" value="1"/>
</dbReference>
<comment type="similarity">
    <text evidence="3">Belongs to the GRAS family.</text>
</comment>
<keyword evidence="1" id="KW-0805">Transcription regulation</keyword>
<sequence length="642" mass="70722">MIGMPHSGDYSFQGKGVLEPSRFGFSEAGPKLFKKDGSFVSSNEPISVLDKRSPSPSTSTSASSSSFGGATTHNTTTAVPSVASWPKEEWADLQPLPSGLEVDGGSEKVVLGLEDWESLLYESAGGVSDHSLLPWVSGEFEDPSKEIHGNVGFGGNFSSSSLSPISCSSLSFNSHSNNAKFAPISSGLEVKLQNFNFHAPMDQTKPYGWIQEDFPPARRTNMELLNPTMPLVNTGQPGFPEMLPDLMGSGSGQFLGFSLPHPLLVPKQEVNLMLPNQLQQHQKQVVYDQVYKAAELIQSGEFSLAQMILARLNHTNLSQGGKPLERAVSYFKEALLLPHSWTSLPPPFDFIFKMGAYKVFCEVSPLLQFMHFTSNQTLLEAVGDAGYVHVFDFDIGLGAQWSSFMQELPRRNGGAPPSMKITAFASPSTHHPIEINLMHESLSQFANDVGVRFELEVVNLDTFDPSSYTPSSFQQFNGEVIVVNFPIWSLSGHLPNLPAVIHYIKRLSPKVVVSFDRGCERAELSAPHHILNALKYYEVLLESSASCVPSVGENKLERFVFQPGIERIVQGRLRFPDPMPPWRALFGSAGFLPVTFSDFSDTQAECVVKRNEGRGFHVEKRQTALVLCWQGKELLTAISWRC</sequence>
<evidence type="ECO:0000256" key="2">
    <source>
        <dbReference type="ARBA" id="ARBA00023163"/>
    </source>
</evidence>
<dbReference type="AlphaFoldDB" id="A0A9P1E8A9"/>
<evidence type="ECO:0000256" key="1">
    <source>
        <dbReference type="ARBA" id="ARBA00023015"/>
    </source>
</evidence>
<dbReference type="OrthoDB" id="666726at2759"/>
<dbReference type="PANTHER" id="PTHR31636">
    <property type="entry name" value="OSJNBA0084A10.13 PROTEIN-RELATED"/>
    <property type="match status" value="1"/>
</dbReference>